<organism evidence="3 4">
    <name type="scientific">Novosphingobium chloroacetimidivorans</name>
    <dbReference type="NCBI Taxonomy" id="1428314"/>
    <lineage>
        <taxon>Bacteria</taxon>
        <taxon>Pseudomonadati</taxon>
        <taxon>Pseudomonadota</taxon>
        <taxon>Alphaproteobacteria</taxon>
        <taxon>Sphingomonadales</taxon>
        <taxon>Sphingomonadaceae</taxon>
        <taxon>Novosphingobium</taxon>
    </lineage>
</organism>
<comment type="similarity">
    <text evidence="1">Belongs to the bacterial reverse transcriptase family.</text>
</comment>
<dbReference type="InterPro" id="IPR043502">
    <property type="entry name" value="DNA/RNA_pol_sf"/>
</dbReference>
<dbReference type="RefSeq" id="WP_184247160.1">
    <property type="nucleotide sequence ID" value="NZ_JACHLR010000013.1"/>
</dbReference>
<proteinExistence type="inferred from homology"/>
<dbReference type="EMBL" id="JACHLR010000013">
    <property type="protein sequence ID" value="MBB4859730.1"/>
    <property type="molecule type" value="Genomic_DNA"/>
</dbReference>
<dbReference type="SUPFAM" id="SSF56672">
    <property type="entry name" value="DNA/RNA polymerases"/>
    <property type="match status" value="1"/>
</dbReference>
<keyword evidence="4" id="KW-1185">Reference proteome</keyword>
<dbReference type="Proteomes" id="UP000555448">
    <property type="component" value="Unassembled WGS sequence"/>
</dbReference>
<evidence type="ECO:0000313" key="4">
    <source>
        <dbReference type="Proteomes" id="UP000555448"/>
    </source>
</evidence>
<sequence>MSQYSSFMRKHGNLRKAWQTIKNNGRRSSSPYVRDDIDAFASVEQANIRSLSAKLQHGSFKFSPAKGVALEKPNKPGSIRPIVIPRAADRVVQRCILDALLTNPAIRAKAFQPLSFGGVPKQERNERAGVPAAIEALLRLISEGGTHVIVGDIASFFTRIKKSEAVDNLAALIPNDPGFLDLFKDAIAVDIANHETIWRHKAFFPYGDLGVGQGVCLSPFLGNLVLADFDAAMNMGDCACIRYVDDILIIGPSGRAVSAQYRKAVRLLGVKGMEFAADKTDHVPRPIDQTFSYLGIEFSKGRMRPDARSRTSIVDRAKEVAGRSLIEIRSAKAAEFFNLDYSVPKTMSKISGMSRGWANHYKFCNDVETIRNVDRSIARVFTDYSQQAMRIADGHFEKNNVDLGSALLGYVGSKGVAFTPLPMFRADLGSGDRSTPLDPTGQ</sequence>
<gene>
    <name evidence="3" type="ORF">HNO88_003059</name>
</gene>
<dbReference type="PANTHER" id="PTHR34047:SF8">
    <property type="entry name" value="PROTEIN YKFC"/>
    <property type="match status" value="1"/>
</dbReference>
<dbReference type="InterPro" id="IPR051083">
    <property type="entry name" value="GrpII_Intron_Splice-Mob/Def"/>
</dbReference>
<protein>
    <recommendedName>
        <fullName evidence="2">Reverse transcriptase domain-containing protein</fullName>
    </recommendedName>
</protein>
<dbReference type="PROSITE" id="PS50878">
    <property type="entry name" value="RT_POL"/>
    <property type="match status" value="1"/>
</dbReference>
<evidence type="ECO:0000313" key="3">
    <source>
        <dbReference type="EMBL" id="MBB4859730.1"/>
    </source>
</evidence>
<name>A0A7W7NXZ4_9SPHN</name>
<comment type="caution">
    <text evidence="3">The sequence shown here is derived from an EMBL/GenBank/DDBJ whole genome shotgun (WGS) entry which is preliminary data.</text>
</comment>
<feature type="domain" description="Reverse transcriptase" evidence="2">
    <location>
        <begin position="51"/>
        <end position="298"/>
    </location>
</feature>
<dbReference type="Pfam" id="PF00078">
    <property type="entry name" value="RVT_1"/>
    <property type="match status" value="1"/>
</dbReference>
<dbReference type="InterPro" id="IPR000477">
    <property type="entry name" value="RT_dom"/>
</dbReference>
<accession>A0A7W7NXZ4</accession>
<dbReference type="PANTHER" id="PTHR34047">
    <property type="entry name" value="NUCLEAR INTRON MATURASE 1, MITOCHONDRIAL-RELATED"/>
    <property type="match status" value="1"/>
</dbReference>
<evidence type="ECO:0000256" key="1">
    <source>
        <dbReference type="ARBA" id="ARBA00034120"/>
    </source>
</evidence>
<evidence type="ECO:0000259" key="2">
    <source>
        <dbReference type="PROSITE" id="PS50878"/>
    </source>
</evidence>
<reference evidence="3 4" key="1">
    <citation type="submission" date="2020-08" db="EMBL/GenBank/DDBJ databases">
        <title>Functional genomics of gut bacteria from endangered species of beetles.</title>
        <authorList>
            <person name="Carlos-Shanley C."/>
        </authorList>
    </citation>
    <scope>NUCLEOTIDE SEQUENCE [LARGE SCALE GENOMIC DNA]</scope>
    <source>
        <strain evidence="3 4">S00245</strain>
    </source>
</reference>
<dbReference type="AlphaFoldDB" id="A0A7W7NXZ4"/>